<name>A0A1I5WX53_9BACI</name>
<evidence type="ECO:0000313" key="2">
    <source>
        <dbReference type="EMBL" id="SFQ24106.1"/>
    </source>
</evidence>
<sequence>MQYIMTVFWSVVLVTMLNYVVSSVQNVEFVFINGIIMSIPVAIMVLIIAAIIPEEPTAKAHH</sequence>
<keyword evidence="1" id="KW-0812">Transmembrane</keyword>
<dbReference type="Pfam" id="PF11151">
    <property type="entry name" value="DUF2929"/>
    <property type="match status" value="1"/>
</dbReference>
<evidence type="ECO:0000313" key="3">
    <source>
        <dbReference type="Proteomes" id="UP000198734"/>
    </source>
</evidence>
<dbReference type="Proteomes" id="UP000198734">
    <property type="component" value="Unassembled WGS sequence"/>
</dbReference>
<accession>A0A1I5WX53</accession>
<dbReference type="AlphaFoldDB" id="A0A1I5WX53"/>
<proteinExistence type="predicted"/>
<keyword evidence="1" id="KW-0472">Membrane</keyword>
<organism evidence="2 3">
    <name type="scientific">Psychrobacillus psychrotolerans</name>
    <dbReference type="NCBI Taxonomy" id="126156"/>
    <lineage>
        <taxon>Bacteria</taxon>
        <taxon>Bacillati</taxon>
        <taxon>Bacillota</taxon>
        <taxon>Bacilli</taxon>
        <taxon>Bacillales</taxon>
        <taxon>Bacillaceae</taxon>
        <taxon>Psychrobacillus</taxon>
    </lineage>
</organism>
<dbReference type="InterPro" id="IPR021324">
    <property type="entry name" value="DUF2929"/>
</dbReference>
<dbReference type="STRING" id="126156.SAMN05421670_1484"/>
<keyword evidence="1" id="KW-1133">Transmembrane helix</keyword>
<dbReference type="RefSeq" id="WP_093535621.1">
    <property type="nucleotide sequence ID" value="NZ_FOXU01000001.1"/>
</dbReference>
<evidence type="ECO:0000256" key="1">
    <source>
        <dbReference type="SAM" id="Phobius"/>
    </source>
</evidence>
<reference evidence="3" key="1">
    <citation type="submission" date="2016-10" db="EMBL/GenBank/DDBJ databases">
        <authorList>
            <person name="Varghese N."/>
            <person name="Submissions S."/>
        </authorList>
    </citation>
    <scope>NUCLEOTIDE SEQUENCE [LARGE SCALE GENOMIC DNA]</scope>
    <source>
        <strain evidence="3">DSM 11706</strain>
    </source>
</reference>
<dbReference type="OrthoDB" id="2440739at2"/>
<protein>
    <recommendedName>
        <fullName evidence="4">DUF2929 domain-containing protein</fullName>
    </recommendedName>
</protein>
<dbReference type="EMBL" id="FOXU01000001">
    <property type="protein sequence ID" value="SFQ24106.1"/>
    <property type="molecule type" value="Genomic_DNA"/>
</dbReference>
<gene>
    <name evidence="2" type="ORF">SAMN05421670_1484</name>
</gene>
<evidence type="ECO:0008006" key="4">
    <source>
        <dbReference type="Google" id="ProtNLM"/>
    </source>
</evidence>
<feature type="transmembrane region" description="Helical" evidence="1">
    <location>
        <begin position="32"/>
        <end position="52"/>
    </location>
</feature>
<keyword evidence="3" id="KW-1185">Reference proteome</keyword>